<dbReference type="Gene3D" id="1.10.10.10">
    <property type="entry name" value="Winged helix-like DNA-binding domain superfamily/Winged helix DNA-binding domain"/>
    <property type="match status" value="1"/>
</dbReference>
<dbReference type="KEGG" id="gom:D7316_03833"/>
<proteinExistence type="predicted"/>
<dbReference type="EMBL" id="CP033972">
    <property type="protein sequence ID" value="AZG47225.1"/>
    <property type="molecule type" value="Genomic_DNA"/>
</dbReference>
<dbReference type="InterPro" id="IPR036388">
    <property type="entry name" value="WH-like_DNA-bd_sf"/>
</dbReference>
<dbReference type="SUPFAM" id="SSF46785">
    <property type="entry name" value="Winged helix' DNA-binding domain"/>
    <property type="match status" value="1"/>
</dbReference>
<organism evidence="1 2">
    <name type="scientific">Gordonia insulae</name>
    <dbReference type="NCBI Taxonomy" id="2420509"/>
    <lineage>
        <taxon>Bacteria</taxon>
        <taxon>Bacillati</taxon>
        <taxon>Actinomycetota</taxon>
        <taxon>Actinomycetes</taxon>
        <taxon>Mycobacteriales</taxon>
        <taxon>Gordoniaceae</taxon>
        <taxon>Gordonia</taxon>
    </lineage>
</organism>
<sequence>MQPPLQQPIGFWTARAGEAIRTRTQSRLADVAVSQPEWWVLHQLSLHTAGMGEREMLATIGPNATDEIIAQAIDDAISKGWVERADGALTSTAAGRERFAVAADVQRELNAERRQGISDADYATTIEVLQRTIRNVGGDAWHW</sequence>
<evidence type="ECO:0000313" key="2">
    <source>
        <dbReference type="Proteomes" id="UP000271469"/>
    </source>
</evidence>
<protein>
    <recommendedName>
        <fullName evidence="3">HTH marR-type domain-containing protein</fullName>
    </recommendedName>
</protein>
<dbReference type="Proteomes" id="UP000271469">
    <property type="component" value="Chromosome"/>
</dbReference>
<dbReference type="InterPro" id="IPR036390">
    <property type="entry name" value="WH_DNA-bd_sf"/>
</dbReference>
<reference evidence="1 2" key="1">
    <citation type="submission" date="2018-11" db="EMBL/GenBank/DDBJ databases">
        <title>Gordonia insulae sp. nov., isolated from an island soil.</title>
        <authorList>
            <person name="Kim Y.S."/>
            <person name="Kim S.B."/>
        </authorList>
    </citation>
    <scope>NUCLEOTIDE SEQUENCE [LARGE SCALE GENOMIC DNA]</scope>
    <source>
        <strain evidence="1 2">MMS17-SY073</strain>
    </source>
</reference>
<dbReference type="AlphaFoldDB" id="A0A3G8JR80"/>
<keyword evidence="2" id="KW-1185">Reference proteome</keyword>
<gene>
    <name evidence="1" type="ORF">D7316_03833</name>
</gene>
<name>A0A3G8JR80_9ACTN</name>
<evidence type="ECO:0008006" key="3">
    <source>
        <dbReference type="Google" id="ProtNLM"/>
    </source>
</evidence>
<accession>A0A3G8JR80</accession>
<evidence type="ECO:0000313" key="1">
    <source>
        <dbReference type="EMBL" id="AZG47225.1"/>
    </source>
</evidence>